<reference evidence="3 4" key="1">
    <citation type="submission" date="2024-01" db="EMBL/GenBank/DDBJ databases">
        <title>Genome insights into Plantactinospora veratri sp. nov.</title>
        <authorList>
            <person name="Wang L."/>
        </authorList>
    </citation>
    <scope>NUCLEOTIDE SEQUENCE [LARGE SCALE GENOMIC DNA]</scope>
    <source>
        <strain evidence="3 4">NEAU-FHS4</strain>
    </source>
</reference>
<dbReference type="RefSeq" id="WP_331209600.1">
    <property type="nucleotide sequence ID" value="NZ_JAZGQL010000016.1"/>
</dbReference>
<dbReference type="EMBL" id="JAZGQL010000016">
    <property type="protein sequence ID" value="MEE6309319.1"/>
    <property type="molecule type" value="Genomic_DNA"/>
</dbReference>
<evidence type="ECO:0000256" key="1">
    <source>
        <dbReference type="SAM" id="MobiDB-lite"/>
    </source>
</evidence>
<evidence type="ECO:0000313" key="4">
    <source>
        <dbReference type="Proteomes" id="UP001339911"/>
    </source>
</evidence>
<evidence type="ECO:0000256" key="2">
    <source>
        <dbReference type="SAM" id="Phobius"/>
    </source>
</evidence>
<feature type="region of interest" description="Disordered" evidence="1">
    <location>
        <begin position="1"/>
        <end position="30"/>
    </location>
</feature>
<dbReference type="Proteomes" id="UP001339911">
    <property type="component" value="Unassembled WGS sequence"/>
</dbReference>
<accession>A0ABU7SH89</accession>
<name>A0ABU7SH89_9ACTN</name>
<proteinExistence type="predicted"/>
<protein>
    <recommendedName>
        <fullName evidence="5">PknH-like extracellular domain-containing protein</fullName>
    </recommendedName>
</protein>
<sequence length="327" mass="34845">MPDLMSTRVAQPGYRSDPPTGRSTGPLADLSAGVGPDLADRIAEEIAAVRWLAPEEIRARARRRNRIRSLVGTVAVLVVVASGSVVAVERYGPRPLPAGGQPPLAGPSAPVPSPDPVAIPASALLQPEDVGPGLVVEREDVRLDTVVEVVDATVPLGCSGYALRDRYDGLARMVRRHTVQQPPTVPGDPHSGAPVVHERVFRLFPDAARQVFADARAVPDLCAEYRTSGAIEVDGRGLAVDAEHRWRLLAEGFAGDESVLLDWRTTVRRQDTSAVVDGPASRLVGVVRVGDLVATVDRVDEAPDPKRAEALTRRAAVRLCEAVNPPC</sequence>
<keyword evidence="2" id="KW-0472">Membrane</keyword>
<comment type="caution">
    <text evidence="3">The sequence shown here is derived from an EMBL/GenBank/DDBJ whole genome shotgun (WGS) entry which is preliminary data.</text>
</comment>
<keyword evidence="4" id="KW-1185">Reference proteome</keyword>
<evidence type="ECO:0000313" key="3">
    <source>
        <dbReference type="EMBL" id="MEE6309319.1"/>
    </source>
</evidence>
<evidence type="ECO:0008006" key="5">
    <source>
        <dbReference type="Google" id="ProtNLM"/>
    </source>
</evidence>
<keyword evidence="2" id="KW-0812">Transmembrane</keyword>
<feature type="transmembrane region" description="Helical" evidence="2">
    <location>
        <begin position="67"/>
        <end position="88"/>
    </location>
</feature>
<organism evidence="3 4">
    <name type="scientific">Plantactinospora veratri</name>
    <dbReference type="NCBI Taxonomy" id="1436122"/>
    <lineage>
        <taxon>Bacteria</taxon>
        <taxon>Bacillati</taxon>
        <taxon>Actinomycetota</taxon>
        <taxon>Actinomycetes</taxon>
        <taxon>Micromonosporales</taxon>
        <taxon>Micromonosporaceae</taxon>
        <taxon>Plantactinospora</taxon>
    </lineage>
</organism>
<gene>
    <name evidence="3" type="ORF">V1634_21005</name>
</gene>
<keyword evidence="2" id="KW-1133">Transmembrane helix</keyword>